<evidence type="ECO:0000259" key="4">
    <source>
        <dbReference type="Pfam" id="PF07804"/>
    </source>
</evidence>
<evidence type="ECO:0000313" key="7">
    <source>
        <dbReference type="Proteomes" id="UP001596018"/>
    </source>
</evidence>
<evidence type="ECO:0000313" key="6">
    <source>
        <dbReference type="EMBL" id="MFC5439564.1"/>
    </source>
</evidence>
<accession>A0ABW0JTU6</accession>
<organism evidence="6 7">
    <name type="scientific">Rhodanobacter ginsenosidimutans</name>
    <dbReference type="NCBI Taxonomy" id="490571"/>
    <lineage>
        <taxon>Bacteria</taxon>
        <taxon>Pseudomonadati</taxon>
        <taxon>Pseudomonadota</taxon>
        <taxon>Gammaproteobacteria</taxon>
        <taxon>Lysobacterales</taxon>
        <taxon>Rhodanobacteraceae</taxon>
        <taxon>Rhodanobacter</taxon>
    </lineage>
</organism>
<evidence type="ECO:0000259" key="5">
    <source>
        <dbReference type="Pfam" id="PF13657"/>
    </source>
</evidence>
<protein>
    <submittedName>
        <fullName evidence="6">Type II toxin-antitoxin system HipA family toxin</fullName>
    </submittedName>
</protein>
<feature type="domain" description="HipA-like C-terminal" evidence="4">
    <location>
        <begin position="173"/>
        <end position="400"/>
    </location>
</feature>
<dbReference type="Pfam" id="PF07804">
    <property type="entry name" value="HipA_C"/>
    <property type="match status" value="1"/>
</dbReference>
<dbReference type="PANTHER" id="PTHR37419">
    <property type="entry name" value="SERINE/THREONINE-PROTEIN KINASE TOXIN HIPA"/>
    <property type="match status" value="1"/>
</dbReference>
<gene>
    <name evidence="6" type="ORF">ACFPK0_05995</name>
</gene>
<proteinExistence type="inferred from homology"/>
<keyword evidence="2" id="KW-0808">Transferase</keyword>
<dbReference type="InterPro" id="IPR012893">
    <property type="entry name" value="HipA-like_C"/>
</dbReference>
<dbReference type="InterPro" id="IPR017508">
    <property type="entry name" value="HipA_N1"/>
</dbReference>
<evidence type="ECO:0000256" key="2">
    <source>
        <dbReference type="ARBA" id="ARBA00022679"/>
    </source>
</evidence>
<dbReference type="NCBIfam" id="TIGR03071">
    <property type="entry name" value="couple_hipA"/>
    <property type="match status" value="1"/>
</dbReference>
<keyword evidence="3" id="KW-0418">Kinase</keyword>
<evidence type="ECO:0000256" key="3">
    <source>
        <dbReference type="ARBA" id="ARBA00022777"/>
    </source>
</evidence>
<dbReference type="Gene3D" id="1.10.1070.20">
    <property type="match status" value="1"/>
</dbReference>
<dbReference type="Proteomes" id="UP001596018">
    <property type="component" value="Unassembled WGS sequence"/>
</dbReference>
<dbReference type="Pfam" id="PF13657">
    <property type="entry name" value="Couple_hipA"/>
    <property type="match status" value="1"/>
</dbReference>
<name>A0ABW0JTU6_9GAMM</name>
<dbReference type="PANTHER" id="PTHR37419:SF1">
    <property type="entry name" value="SERINE_THREONINE-PROTEIN KINASE TOXIN HIPA"/>
    <property type="match status" value="1"/>
</dbReference>
<comment type="caution">
    <text evidence="6">The sequence shown here is derived from an EMBL/GenBank/DDBJ whole genome shotgun (WGS) entry which is preliminary data.</text>
</comment>
<dbReference type="EMBL" id="JBHSMM010000001">
    <property type="protein sequence ID" value="MFC5439564.1"/>
    <property type="molecule type" value="Genomic_DNA"/>
</dbReference>
<keyword evidence="7" id="KW-1185">Reference proteome</keyword>
<feature type="domain" description="HipA N-terminal subdomain 1" evidence="5">
    <location>
        <begin position="33"/>
        <end position="124"/>
    </location>
</feature>
<evidence type="ECO:0000256" key="1">
    <source>
        <dbReference type="ARBA" id="ARBA00010164"/>
    </source>
</evidence>
<dbReference type="InterPro" id="IPR052028">
    <property type="entry name" value="HipA_Ser/Thr_kinase"/>
</dbReference>
<reference evidence="7" key="1">
    <citation type="journal article" date="2019" name="Int. J. Syst. Evol. Microbiol.">
        <title>The Global Catalogue of Microorganisms (GCM) 10K type strain sequencing project: providing services to taxonomists for standard genome sequencing and annotation.</title>
        <authorList>
            <consortium name="The Broad Institute Genomics Platform"/>
            <consortium name="The Broad Institute Genome Sequencing Center for Infectious Disease"/>
            <person name="Wu L."/>
            <person name="Ma J."/>
        </authorList>
    </citation>
    <scope>NUCLEOTIDE SEQUENCE [LARGE SCALE GENOMIC DNA]</scope>
    <source>
        <strain evidence="7">KACC 12822</strain>
    </source>
</reference>
<sequence length="433" mass="48106">MWRSGWSRRNARPLRSSRSITVSRETATVVLAQVLTPQGVSGDLHHEAGHYEFRYSGSTPDVAVSLTMPVRRDQYRATQLLPIFQQSLPEGFVLEQLRLRLAKLSHFDPMLLLALTGNDGAIGRLCVQSPEIEHLFGKTKTAAKGERLAEILAWDGTEDLFTELVERYLLRTGVSGVQPKVLVPERFEPPASKATLIAGDLIVKSGQVQYPGLAINEFVCMSIARAANIPVPEFYLSDRHDLFVMRRFDRRHDDGMPLGFEDMATLMGLGTPQKYEGSYERLARVIRNNCPAENVRAALTQLFDMVALSVIVGNGDAHLKNFGLLYTHPAAADCRIAPAYDIVNTTAYLPDDALALTLGGSKSFQAARLHLLDLAGRCDIEQPRERVRQLLEACAQQLQTHADLLEEAPVVKQALHHCMQRMEAGFSRPLASR</sequence>
<comment type="similarity">
    <text evidence="1">Belongs to the HipA Ser/Thr kinase family.</text>
</comment>